<dbReference type="AlphaFoldDB" id="A0A1I8IKZ5"/>
<keyword evidence="1" id="KW-1185">Reference proteome</keyword>
<dbReference type="Gene3D" id="3.30.1330.30">
    <property type="match status" value="1"/>
</dbReference>
<proteinExistence type="predicted"/>
<name>A0A1I8IKZ5_9PLAT</name>
<reference evidence="2" key="1">
    <citation type="submission" date="2016-11" db="UniProtKB">
        <authorList>
            <consortium name="WormBaseParasite"/>
        </authorList>
    </citation>
    <scope>IDENTIFICATION</scope>
</reference>
<protein>
    <submittedName>
        <fullName evidence="2">Zeta_toxin domain-containing protein</fullName>
    </submittedName>
</protein>
<dbReference type="Proteomes" id="UP000095280">
    <property type="component" value="Unplaced"/>
</dbReference>
<accession>A0A1I8IKZ5</accession>
<organism evidence="1 2">
    <name type="scientific">Macrostomum lignano</name>
    <dbReference type="NCBI Taxonomy" id="282301"/>
    <lineage>
        <taxon>Eukaryota</taxon>
        <taxon>Metazoa</taxon>
        <taxon>Spiralia</taxon>
        <taxon>Lophotrochozoa</taxon>
        <taxon>Platyhelminthes</taxon>
        <taxon>Rhabditophora</taxon>
        <taxon>Macrostomorpha</taxon>
        <taxon>Macrostomida</taxon>
        <taxon>Macrostomidae</taxon>
        <taxon>Macrostomum</taxon>
    </lineage>
</organism>
<evidence type="ECO:0000313" key="1">
    <source>
        <dbReference type="Proteomes" id="UP000095280"/>
    </source>
</evidence>
<sequence length="176" mass="20054">MADPPDKTNNYNSFIPDSTGAMVLDDEMSQQVTLNVSMQQCLAQANSEGRLISGFKNVFTFLENNSSELILFCILPENLWNDSRRKAAFRLVASFCDERRVRMIKVDDDQLVRKIIERTSSSQLSAGKADLSFECVLVLRRWPDQPCCDAELLRHHARFPGHDFDNLPLVRLLESS</sequence>
<dbReference type="InterPro" id="IPR029064">
    <property type="entry name" value="Ribosomal_eL30-like_sf"/>
</dbReference>
<dbReference type="WBParaSite" id="maker-uti_cns_0013906-snap-gene-0.1-mRNA-1">
    <property type="protein sequence ID" value="maker-uti_cns_0013906-snap-gene-0.1-mRNA-1"/>
    <property type="gene ID" value="maker-uti_cns_0013906-snap-gene-0.1"/>
</dbReference>
<evidence type="ECO:0000313" key="2">
    <source>
        <dbReference type="WBParaSite" id="maker-uti_cns_0013906-snap-gene-0.1-mRNA-1"/>
    </source>
</evidence>